<evidence type="ECO:0000313" key="2">
    <source>
        <dbReference type="EMBL" id="KAG5962126.1"/>
    </source>
</evidence>
<dbReference type="EMBL" id="SRPR01000072">
    <property type="protein sequence ID" value="KAG5962126.1"/>
    <property type="molecule type" value="Genomic_DNA"/>
</dbReference>
<dbReference type="Proteomes" id="UP000742024">
    <property type="component" value="Unassembled WGS sequence"/>
</dbReference>
<gene>
    <name evidence="2" type="ORF">E4U57_007297</name>
</gene>
<accession>A0ABQ7PFE6</accession>
<organism evidence="2 3">
    <name type="scientific">Claviceps arundinis</name>
    <dbReference type="NCBI Taxonomy" id="1623583"/>
    <lineage>
        <taxon>Eukaryota</taxon>
        <taxon>Fungi</taxon>
        <taxon>Dikarya</taxon>
        <taxon>Ascomycota</taxon>
        <taxon>Pezizomycotina</taxon>
        <taxon>Sordariomycetes</taxon>
        <taxon>Hypocreomycetidae</taxon>
        <taxon>Hypocreales</taxon>
        <taxon>Clavicipitaceae</taxon>
        <taxon>Claviceps</taxon>
    </lineage>
</organism>
<feature type="region of interest" description="Disordered" evidence="1">
    <location>
        <begin position="14"/>
        <end position="37"/>
    </location>
</feature>
<keyword evidence="3" id="KW-1185">Reference proteome</keyword>
<sequence length="103" mass="11415">MEERGYVQARPGWAGLSNMTAHPRTSTMTWETAKDEDNWSPGRTRLVVQMFRILSEVDFGSSQPRRSRASHASPVLGTYPMPREPGITVNDDVCHTSPGPGKS</sequence>
<reference evidence="2 3" key="1">
    <citation type="journal article" date="2020" name="bioRxiv">
        <title>Whole genome comparisons of ergot fungi reveals the divergence and evolution of species within the genus Claviceps are the result of varying mechanisms driving genome evolution and host range expansion.</title>
        <authorList>
            <person name="Wyka S.A."/>
            <person name="Mondo S.J."/>
            <person name="Liu M."/>
            <person name="Dettman J."/>
            <person name="Nalam V."/>
            <person name="Broders K.D."/>
        </authorList>
    </citation>
    <scope>NUCLEOTIDE SEQUENCE [LARGE SCALE GENOMIC DNA]</scope>
    <source>
        <strain evidence="2 3">LM583</strain>
    </source>
</reference>
<comment type="caution">
    <text evidence="2">The sequence shown here is derived from an EMBL/GenBank/DDBJ whole genome shotgun (WGS) entry which is preliminary data.</text>
</comment>
<protein>
    <submittedName>
        <fullName evidence="2">Uncharacterized protein</fullName>
    </submittedName>
</protein>
<feature type="non-terminal residue" evidence="2">
    <location>
        <position position="103"/>
    </location>
</feature>
<name>A0ABQ7PFE6_9HYPO</name>
<feature type="region of interest" description="Disordered" evidence="1">
    <location>
        <begin position="60"/>
        <end position="103"/>
    </location>
</feature>
<evidence type="ECO:0000256" key="1">
    <source>
        <dbReference type="SAM" id="MobiDB-lite"/>
    </source>
</evidence>
<evidence type="ECO:0000313" key="3">
    <source>
        <dbReference type="Proteomes" id="UP000742024"/>
    </source>
</evidence>
<feature type="compositionally biased region" description="Polar residues" evidence="1">
    <location>
        <begin position="17"/>
        <end position="30"/>
    </location>
</feature>
<proteinExistence type="predicted"/>